<dbReference type="FunFam" id="2.60.40.1180:FF:000206">
    <property type="entry name" value="Alpha-L-fucosidase, putative"/>
    <property type="match status" value="1"/>
</dbReference>
<dbReference type="Proteomes" id="UP000058636">
    <property type="component" value="Unassembled WGS sequence"/>
</dbReference>
<dbReference type="EMBL" id="LGFG01000187">
    <property type="protein sequence ID" value="KUK22336.1"/>
    <property type="molecule type" value="Genomic_DNA"/>
</dbReference>
<dbReference type="SUPFAM" id="SSF51011">
    <property type="entry name" value="Glycosyl hydrolase domain"/>
    <property type="match status" value="1"/>
</dbReference>
<feature type="non-terminal residue" evidence="1">
    <location>
        <position position="1"/>
    </location>
</feature>
<dbReference type="PATRIC" id="fig|93930.3.peg.660"/>
<proteinExistence type="predicted"/>
<accession>A0A101EP57</accession>
<dbReference type="InterPro" id="IPR013780">
    <property type="entry name" value="Glyco_hydro_b"/>
</dbReference>
<protein>
    <submittedName>
        <fullName evidence="1">Alpha-L-fucosidase, putative</fullName>
    </submittedName>
</protein>
<name>A0A101EP57_9THEM</name>
<sequence length="112" mass="12702">KERLLGLGEWLRKYGDAIYGTSVWERCCAKTEDGTEIRFTRKCNRIFVIFLGIPTGEKIVIEDLNLSAGTVRHFLTGERLSFKNVGKNLEITVPKKLLETDSITLVLEAVEE</sequence>
<reference evidence="1 2" key="1">
    <citation type="journal article" date="2015" name="MBio">
        <title>Genome-Resolved Metagenomic Analysis Reveals Roles for Candidate Phyla and Other Microbial Community Members in Biogeochemical Transformations in Oil Reservoirs.</title>
        <authorList>
            <person name="Hu P."/>
            <person name="Tom L."/>
            <person name="Singh A."/>
            <person name="Thomas B.C."/>
            <person name="Baker B.J."/>
            <person name="Piceno Y.M."/>
            <person name="Andersen G.L."/>
            <person name="Banfield J.F."/>
        </authorList>
    </citation>
    <scope>NUCLEOTIDE SEQUENCE [LARGE SCALE GENOMIC DNA]</scope>
    <source>
        <strain evidence="1">46_26</strain>
    </source>
</reference>
<evidence type="ECO:0000313" key="1">
    <source>
        <dbReference type="EMBL" id="KUK22336.1"/>
    </source>
</evidence>
<comment type="caution">
    <text evidence="1">The sequence shown here is derived from an EMBL/GenBank/DDBJ whole genome shotgun (WGS) entry which is preliminary data.</text>
</comment>
<dbReference type="AlphaFoldDB" id="A0A101EP57"/>
<gene>
    <name evidence="1" type="ORF">XD57_1563</name>
</gene>
<organism evidence="1 2">
    <name type="scientific">Thermotoga petrophila</name>
    <dbReference type="NCBI Taxonomy" id="93929"/>
    <lineage>
        <taxon>Bacteria</taxon>
        <taxon>Thermotogati</taxon>
        <taxon>Thermotogota</taxon>
        <taxon>Thermotogae</taxon>
        <taxon>Thermotogales</taxon>
        <taxon>Thermotogaceae</taxon>
        <taxon>Thermotoga</taxon>
    </lineage>
</organism>
<evidence type="ECO:0000313" key="2">
    <source>
        <dbReference type="Proteomes" id="UP000058636"/>
    </source>
</evidence>
<dbReference type="Gene3D" id="2.60.40.1180">
    <property type="entry name" value="Golgi alpha-mannosidase II"/>
    <property type="match status" value="1"/>
</dbReference>